<dbReference type="PANTHER" id="PTHR11567:SF137">
    <property type="entry name" value="PHOSPHATASE, PUTATIVE-RELATED"/>
    <property type="match status" value="1"/>
</dbReference>
<feature type="signal peptide" evidence="3">
    <location>
        <begin position="1"/>
        <end position="19"/>
    </location>
</feature>
<dbReference type="EMBL" id="HBIV01032201">
    <property type="protein sequence ID" value="CAE0671323.1"/>
    <property type="molecule type" value="Transcribed_RNA"/>
</dbReference>
<dbReference type="PROSITE" id="PS00616">
    <property type="entry name" value="HIS_ACID_PHOSPHAT_1"/>
    <property type="match status" value="1"/>
</dbReference>
<dbReference type="EMBL" id="HBIV01032200">
    <property type="protein sequence ID" value="CAE0671322.1"/>
    <property type="molecule type" value="Transcribed_RNA"/>
</dbReference>
<dbReference type="AlphaFoldDB" id="A0A6V3Q099"/>
<evidence type="ECO:0008006" key="6">
    <source>
        <dbReference type="Google" id="ProtNLM"/>
    </source>
</evidence>
<evidence type="ECO:0000313" key="5">
    <source>
        <dbReference type="EMBL" id="CAE0671323.1"/>
    </source>
</evidence>
<feature type="chain" id="PRO_5036394200" description="Acid phosphatase" evidence="3">
    <location>
        <begin position="20"/>
        <end position="465"/>
    </location>
</feature>
<dbReference type="PANTHER" id="PTHR11567">
    <property type="entry name" value="ACID PHOSPHATASE-RELATED"/>
    <property type="match status" value="1"/>
</dbReference>
<evidence type="ECO:0000313" key="4">
    <source>
        <dbReference type="EMBL" id="CAE0671322.1"/>
    </source>
</evidence>
<keyword evidence="2" id="KW-1133">Transmembrane helix</keyword>
<organism evidence="4">
    <name type="scientific">Lotharella globosa</name>
    <dbReference type="NCBI Taxonomy" id="91324"/>
    <lineage>
        <taxon>Eukaryota</taxon>
        <taxon>Sar</taxon>
        <taxon>Rhizaria</taxon>
        <taxon>Cercozoa</taxon>
        <taxon>Chlorarachniophyceae</taxon>
        <taxon>Lotharella</taxon>
    </lineage>
</organism>
<dbReference type="InterPro" id="IPR000560">
    <property type="entry name" value="His_Pase_clade-2"/>
</dbReference>
<protein>
    <recommendedName>
        <fullName evidence="6">Acid phosphatase</fullName>
    </recommendedName>
</protein>
<keyword evidence="2" id="KW-0472">Membrane</keyword>
<gene>
    <name evidence="4" type="ORF">LGLO00237_LOCUS22967</name>
    <name evidence="5" type="ORF">LGLO00237_LOCUS22968</name>
</gene>
<dbReference type="GO" id="GO:0016791">
    <property type="term" value="F:phosphatase activity"/>
    <property type="evidence" value="ECO:0007669"/>
    <property type="project" value="TreeGrafter"/>
</dbReference>
<evidence type="ECO:0000256" key="1">
    <source>
        <dbReference type="ARBA" id="ARBA00005375"/>
    </source>
</evidence>
<sequence length="465" mass="52109">MTPPLLALALALTPLRASADLKSVWFVSRHGSRAPDPVVTMVCPGLTSVVKKFSSIGVSPSGVTGNGLREMYSVGTFARERYILEAGFLSETWDPREIYMDAASEPRTIQSGSTMGQGMFAGPAHFESYREPVPIFVNATYGMDNLGETRKAGCALRLARDKQRWDETHGAALWKKKEAIVHSLSQLCKVDLRLALDYSDGMDNLGDAIKDVTDLMMFADREGFAAPWNMTLYEDARAIALEQLYGRLFGTPQQRTYMVGMSPIAMLEHFNKSINPDEPQPYLKMYGYHGHRELLYALAAFFKITYHFDRPGFRKFGIPSGTTLFFELHDINQTDVKRLGVDKDGLHVRLVVYAPCKKALDKASGSADVLCFAKAYRFGFYPSNDYVPYDLFRQHIENQIQSTGTWKELCDYPPVVREKKPPQTCTDQDNNNTVFYATLYVAIGAAVAALAFLLSAPWTSRCRRI</sequence>
<proteinExistence type="inferred from homology"/>
<comment type="similarity">
    <text evidence="1">Belongs to the histidine acid phosphatase family.</text>
</comment>
<dbReference type="Gene3D" id="3.40.50.1240">
    <property type="entry name" value="Phosphoglycerate mutase-like"/>
    <property type="match status" value="1"/>
</dbReference>
<dbReference type="Pfam" id="PF00328">
    <property type="entry name" value="His_Phos_2"/>
    <property type="match status" value="1"/>
</dbReference>
<dbReference type="InterPro" id="IPR033379">
    <property type="entry name" value="Acid_Pase_AS"/>
</dbReference>
<keyword evidence="2" id="KW-0812">Transmembrane</keyword>
<accession>A0A6V3Q099</accession>
<dbReference type="InterPro" id="IPR050645">
    <property type="entry name" value="Histidine_acid_phosphatase"/>
</dbReference>
<evidence type="ECO:0000256" key="3">
    <source>
        <dbReference type="SAM" id="SignalP"/>
    </source>
</evidence>
<evidence type="ECO:0000256" key="2">
    <source>
        <dbReference type="SAM" id="Phobius"/>
    </source>
</evidence>
<keyword evidence="3" id="KW-0732">Signal</keyword>
<name>A0A6V3Q099_9EUKA</name>
<reference evidence="4" key="1">
    <citation type="submission" date="2021-01" db="EMBL/GenBank/DDBJ databases">
        <authorList>
            <person name="Corre E."/>
            <person name="Pelletier E."/>
            <person name="Niang G."/>
            <person name="Scheremetjew M."/>
            <person name="Finn R."/>
            <person name="Kale V."/>
            <person name="Holt S."/>
            <person name="Cochrane G."/>
            <person name="Meng A."/>
            <person name="Brown T."/>
            <person name="Cohen L."/>
        </authorList>
    </citation>
    <scope>NUCLEOTIDE SEQUENCE</scope>
    <source>
        <strain evidence="4">CCCM811</strain>
    </source>
</reference>
<dbReference type="SUPFAM" id="SSF53254">
    <property type="entry name" value="Phosphoglycerate mutase-like"/>
    <property type="match status" value="1"/>
</dbReference>
<feature type="transmembrane region" description="Helical" evidence="2">
    <location>
        <begin position="434"/>
        <end position="454"/>
    </location>
</feature>
<dbReference type="InterPro" id="IPR029033">
    <property type="entry name" value="His_PPase_superfam"/>
</dbReference>